<reference evidence="2" key="1">
    <citation type="submission" date="2018-03" db="EMBL/GenBank/DDBJ databases">
        <authorList>
            <person name="Guldener U."/>
        </authorList>
    </citation>
    <scope>NUCLEOTIDE SEQUENCE [LARGE SCALE GENOMIC DNA]</scope>
    <source>
        <strain evidence="2">ATCC34888</strain>
    </source>
</reference>
<evidence type="ECO:0000313" key="2">
    <source>
        <dbReference type="EMBL" id="SPO48024.1"/>
    </source>
</evidence>
<dbReference type="InterPro" id="IPR044925">
    <property type="entry name" value="His-Me_finger_sf"/>
</dbReference>
<organism evidence="2 3">
    <name type="scientific">Pseudozyma antarctica</name>
    <name type="common">Yeast</name>
    <name type="synonym">Candida antarctica</name>
    <dbReference type="NCBI Taxonomy" id="84753"/>
    <lineage>
        <taxon>Eukaryota</taxon>
        <taxon>Fungi</taxon>
        <taxon>Dikarya</taxon>
        <taxon>Basidiomycota</taxon>
        <taxon>Ustilaginomycotina</taxon>
        <taxon>Ustilaginomycetes</taxon>
        <taxon>Ustilaginales</taxon>
        <taxon>Ustilaginaceae</taxon>
        <taxon>Moesziomyces</taxon>
    </lineage>
</organism>
<dbReference type="Proteomes" id="UP000325008">
    <property type="component" value="Unassembled WGS sequence"/>
</dbReference>
<feature type="region of interest" description="Disordered" evidence="1">
    <location>
        <begin position="145"/>
        <end position="164"/>
    </location>
</feature>
<proteinExistence type="predicted"/>
<dbReference type="SUPFAM" id="SSF54060">
    <property type="entry name" value="His-Me finger endonucleases"/>
    <property type="match status" value="1"/>
</dbReference>
<evidence type="ECO:0000313" key="3">
    <source>
        <dbReference type="Proteomes" id="UP000325008"/>
    </source>
</evidence>
<evidence type="ECO:0000256" key="1">
    <source>
        <dbReference type="SAM" id="MobiDB-lite"/>
    </source>
</evidence>
<keyword evidence="3" id="KW-1185">Reference proteome</keyword>
<protein>
    <submittedName>
        <fullName evidence="2">Uncharacterized protein</fullName>
    </submittedName>
</protein>
<comment type="caution">
    <text evidence="2">The sequence shown here is derived from an EMBL/GenBank/DDBJ whole genome shotgun (WGS) entry which is preliminary data.</text>
</comment>
<gene>
    <name evidence="2" type="ORF">PSANT_05712</name>
</gene>
<feature type="compositionally biased region" description="Basic and acidic residues" evidence="1">
    <location>
        <begin position="230"/>
        <end position="242"/>
    </location>
</feature>
<sequence>MRAAFEAADNPDDADETAVTVAEMPTVLEEPPIAGQGAPSVDTVATMLTAVEELSEAASAASVTDPLPPAATAVVVAADAAPATPAELRGVSLGTFPSAAAAKAYRIGQMRREDLDVFADLETEVDLTESDVEYLNNFEGKRRICRRRPPPDAPGTSSESAAAAKAYRIGQMRREDLDDFAALETEMDLTESDVEYLNNFEGKRAKGKTGKGTIVKKPDGAPSVTPRRARATDDSELGHRDKARQGYPLALNKLLHKHILQLNEGETCVDHINGDKLDNRRASLRGTTYGTNARNKIPRSNTGYLSVSEVQGDSGVFSAKSVALNGHLECKEVDSGEQLRHKPQDDFLGSDHEAMAKQELRRLWNL</sequence>
<dbReference type="AlphaFoldDB" id="A0A5C3FUC8"/>
<dbReference type="EMBL" id="OOIQ01000016">
    <property type="protein sequence ID" value="SPO48024.1"/>
    <property type="molecule type" value="Genomic_DNA"/>
</dbReference>
<feature type="region of interest" description="Disordered" evidence="1">
    <location>
        <begin position="206"/>
        <end position="242"/>
    </location>
</feature>
<name>A0A5C3FUC8_PSEA2</name>
<accession>A0A5C3FUC8</accession>